<name>A0A075AUF9_ROZAC</name>
<evidence type="ECO:0000313" key="1">
    <source>
        <dbReference type="EMBL" id="EPZ32132.1"/>
    </source>
</evidence>
<accession>A0A075AUF9</accession>
<sequence length="69" mass="8067">MESFRAYLKGTGMWISDYATQRNFGIACAVSTALYVWFREKNEGRLLRRVARVERIVRRLENAVNKIGK</sequence>
<evidence type="ECO:0000313" key="2">
    <source>
        <dbReference type="Proteomes" id="UP000030755"/>
    </source>
</evidence>
<protein>
    <submittedName>
        <fullName evidence="1">Uncharacterized protein</fullName>
    </submittedName>
</protein>
<dbReference type="AlphaFoldDB" id="A0A075AUF9"/>
<organism evidence="1 2">
    <name type="scientific">Rozella allomycis (strain CSF55)</name>
    <dbReference type="NCBI Taxonomy" id="988480"/>
    <lineage>
        <taxon>Eukaryota</taxon>
        <taxon>Fungi</taxon>
        <taxon>Fungi incertae sedis</taxon>
        <taxon>Cryptomycota</taxon>
        <taxon>Cryptomycota incertae sedis</taxon>
        <taxon>Rozella</taxon>
    </lineage>
</organism>
<keyword evidence="2" id="KW-1185">Reference proteome</keyword>
<gene>
    <name evidence="1" type="ORF">O9G_005533</name>
</gene>
<proteinExistence type="predicted"/>
<reference evidence="1 2" key="1">
    <citation type="journal article" date="2013" name="Curr. Biol.">
        <title>Shared signatures of parasitism and phylogenomics unite Cryptomycota and microsporidia.</title>
        <authorList>
            <person name="James T.Y."/>
            <person name="Pelin A."/>
            <person name="Bonen L."/>
            <person name="Ahrendt S."/>
            <person name="Sain D."/>
            <person name="Corradi N."/>
            <person name="Stajich J.E."/>
        </authorList>
    </citation>
    <scope>NUCLEOTIDE SEQUENCE [LARGE SCALE GENOMIC DNA]</scope>
    <source>
        <strain evidence="1 2">CSF55</strain>
    </source>
</reference>
<dbReference type="HOGENOM" id="CLU_2777364_0_0_1"/>
<dbReference type="Proteomes" id="UP000030755">
    <property type="component" value="Unassembled WGS sequence"/>
</dbReference>
<dbReference type="EMBL" id="KE561182">
    <property type="protein sequence ID" value="EPZ32132.1"/>
    <property type="molecule type" value="Genomic_DNA"/>
</dbReference>